<protein>
    <submittedName>
        <fullName evidence="2">Uncharacterized protein</fullName>
    </submittedName>
</protein>
<keyword evidence="3" id="KW-1185">Reference proteome</keyword>
<feature type="region of interest" description="Disordered" evidence="1">
    <location>
        <begin position="1"/>
        <end position="22"/>
    </location>
</feature>
<feature type="region of interest" description="Disordered" evidence="1">
    <location>
        <begin position="32"/>
        <end position="51"/>
    </location>
</feature>
<proteinExistence type="predicted"/>
<dbReference type="EMBL" id="JAFNEN010000134">
    <property type="protein sequence ID" value="KAG8192888.1"/>
    <property type="molecule type" value="Genomic_DNA"/>
</dbReference>
<reference evidence="2 3" key="1">
    <citation type="journal article" date="2022" name="Nat. Ecol. Evol.">
        <title>A masculinizing supergene underlies an exaggerated male reproductive morph in a spider.</title>
        <authorList>
            <person name="Hendrickx F."/>
            <person name="De Corte Z."/>
            <person name="Sonet G."/>
            <person name="Van Belleghem S.M."/>
            <person name="Kostlbacher S."/>
            <person name="Vangestel C."/>
        </authorList>
    </citation>
    <scope>NUCLEOTIDE SEQUENCE [LARGE SCALE GENOMIC DNA]</scope>
    <source>
        <strain evidence="2">W744_W776</strain>
    </source>
</reference>
<sequence length="91" mass="10641">MCDFSLDRRHRKRNKSQSSTKLALPIDWRHCKRSNSQSSSETRTSSFIRPRIGPRGLNTFFRVNECIVIDTEALVVELFNTRNKIDLRSSQ</sequence>
<evidence type="ECO:0000313" key="2">
    <source>
        <dbReference type="EMBL" id="KAG8192888.1"/>
    </source>
</evidence>
<evidence type="ECO:0000256" key="1">
    <source>
        <dbReference type="SAM" id="MobiDB-lite"/>
    </source>
</evidence>
<evidence type="ECO:0000313" key="3">
    <source>
        <dbReference type="Proteomes" id="UP000827092"/>
    </source>
</evidence>
<dbReference type="Proteomes" id="UP000827092">
    <property type="component" value="Unassembled WGS sequence"/>
</dbReference>
<gene>
    <name evidence="2" type="ORF">JTE90_014664</name>
</gene>
<comment type="caution">
    <text evidence="2">The sequence shown here is derived from an EMBL/GenBank/DDBJ whole genome shotgun (WGS) entry which is preliminary data.</text>
</comment>
<organism evidence="2 3">
    <name type="scientific">Oedothorax gibbosus</name>
    <dbReference type="NCBI Taxonomy" id="931172"/>
    <lineage>
        <taxon>Eukaryota</taxon>
        <taxon>Metazoa</taxon>
        <taxon>Ecdysozoa</taxon>
        <taxon>Arthropoda</taxon>
        <taxon>Chelicerata</taxon>
        <taxon>Arachnida</taxon>
        <taxon>Araneae</taxon>
        <taxon>Araneomorphae</taxon>
        <taxon>Entelegynae</taxon>
        <taxon>Araneoidea</taxon>
        <taxon>Linyphiidae</taxon>
        <taxon>Erigoninae</taxon>
        <taxon>Oedothorax</taxon>
    </lineage>
</organism>
<feature type="compositionally biased region" description="Low complexity" evidence="1">
    <location>
        <begin position="34"/>
        <end position="46"/>
    </location>
</feature>
<dbReference type="AlphaFoldDB" id="A0AAV6VB12"/>
<accession>A0AAV6VB12</accession>
<name>A0AAV6VB12_9ARAC</name>